<sequence>MRRRDLTADERFERSARFWARAYPRRWREVHGEELLAVQQDVAHAAAEAAGAPAPDRLSTDEIRSLLRAGWGLRRRERPPLWRWVLYRFGLRLPADYWWWVADDIRGAFYSVRDAAWTLVLIYSPLLAVLAGYAWVTGRPLADLWPTFLATWYFWTFVVAVVIASGTAFRESRTRTAWYRHVVYGNVPEPMRLPSASPDPRDAEPTS</sequence>
<dbReference type="EMBL" id="SDJR01000005">
    <property type="protein sequence ID" value="RXR25675.1"/>
    <property type="molecule type" value="Genomic_DNA"/>
</dbReference>
<keyword evidence="1" id="KW-1133">Transmembrane helix</keyword>
<keyword evidence="1" id="KW-0472">Membrane</keyword>
<organism evidence="3 4">
    <name type="scientific">Oerskovia turbata</name>
    <dbReference type="NCBI Taxonomy" id="1713"/>
    <lineage>
        <taxon>Bacteria</taxon>
        <taxon>Bacillati</taxon>
        <taxon>Actinomycetota</taxon>
        <taxon>Actinomycetes</taxon>
        <taxon>Micrococcales</taxon>
        <taxon>Cellulomonadaceae</taxon>
        <taxon>Oerskovia</taxon>
    </lineage>
</organism>
<name>A0A4Q1KT13_9CELL</name>
<dbReference type="RefSeq" id="WP_030151046.1">
    <property type="nucleotide sequence ID" value="NZ_JOFV01000006.1"/>
</dbReference>
<reference evidence="4 5" key="1">
    <citation type="submission" date="2019-01" db="EMBL/GenBank/DDBJ databases">
        <title>Oerskovia turbata Genome sequencing and assembly.</title>
        <authorList>
            <person name="Dou T."/>
        </authorList>
    </citation>
    <scope>NUCLEOTIDE SEQUENCE [LARGE SCALE GENOMIC DNA]</scope>
    <source>
        <strain evidence="3 4">JCM12123</strain>
        <strain evidence="2 5">JCM3160</strain>
    </source>
</reference>
<evidence type="ECO:0000313" key="3">
    <source>
        <dbReference type="EMBL" id="RXR33237.1"/>
    </source>
</evidence>
<dbReference type="OrthoDB" id="4829762at2"/>
<protein>
    <submittedName>
        <fullName evidence="3">Uncharacterized protein</fullName>
    </submittedName>
</protein>
<comment type="caution">
    <text evidence="3">The sequence shown here is derived from an EMBL/GenBank/DDBJ whole genome shotgun (WGS) entry which is preliminary data.</text>
</comment>
<keyword evidence="5" id="KW-1185">Reference proteome</keyword>
<accession>A0A4Q1KT13</accession>
<proteinExistence type="predicted"/>
<dbReference type="Proteomes" id="UP000289805">
    <property type="component" value="Unassembled WGS sequence"/>
</dbReference>
<evidence type="ECO:0000313" key="4">
    <source>
        <dbReference type="Proteomes" id="UP000289805"/>
    </source>
</evidence>
<feature type="transmembrane region" description="Helical" evidence="1">
    <location>
        <begin position="115"/>
        <end position="136"/>
    </location>
</feature>
<feature type="transmembrane region" description="Helical" evidence="1">
    <location>
        <begin position="148"/>
        <end position="169"/>
    </location>
</feature>
<evidence type="ECO:0000256" key="1">
    <source>
        <dbReference type="SAM" id="Phobius"/>
    </source>
</evidence>
<dbReference type="AlphaFoldDB" id="A0A4Q1KT13"/>
<dbReference type="EMBL" id="SDJQ01000015">
    <property type="protein sequence ID" value="RXR33237.1"/>
    <property type="molecule type" value="Genomic_DNA"/>
</dbReference>
<dbReference type="STRING" id="1713.GCA_000718325_01515"/>
<evidence type="ECO:0000313" key="5">
    <source>
        <dbReference type="Proteomes" id="UP000290517"/>
    </source>
</evidence>
<keyword evidence="1" id="KW-0812">Transmembrane</keyword>
<evidence type="ECO:0000313" key="2">
    <source>
        <dbReference type="EMBL" id="RXR25675.1"/>
    </source>
</evidence>
<gene>
    <name evidence="2" type="ORF">EQW73_09160</name>
    <name evidence="3" type="ORF">EQW78_12185</name>
</gene>
<dbReference type="Proteomes" id="UP000290517">
    <property type="component" value="Unassembled WGS sequence"/>
</dbReference>